<evidence type="ECO:0000313" key="2">
    <source>
        <dbReference type="Proteomes" id="UP000775877"/>
    </source>
</evidence>
<dbReference type="AlphaFoldDB" id="A0A955L2M3"/>
<proteinExistence type="predicted"/>
<sequence>MKELTITEINNLSENCKKAKDFFDNDPNPRYVGDYSSPNNDHELNREILKNAGIMYFGGSLYWLD</sequence>
<comment type="caution">
    <text evidence="1">The sequence shown here is derived from an EMBL/GenBank/DDBJ whole genome shotgun (WGS) entry which is preliminary data.</text>
</comment>
<dbReference type="EMBL" id="JAGQLJ010000182">
    <property type="protein sequence ID" value="MCA9381773.1"/>
    <property type="molecule type" value="Genomic_DNA"/>
</dbReference>
<reference evidence="1" key="1">
    <citation type="submission" date="2020-04" db="EMBL/GenBank/DDBJ databases">
        <authorList>
            <person name="Zhang T."/>
        </authorList>
    </citation>
    <scope>NUCLEOTIDE SEQUENCE</scope>
    <source>
        <strain evidence="1">HKST-UBA13</strain>
    </source>
</reference>
<dbReference type="Proteomes" id="UP000775877">
    <property type="component" value="Unassembled WGS sequence"/>
</dbReference>
<accession>A0A955L2M3</accession>
<name>A0A955L2M3_9BACT</name>
<protein>
    <submittedName>
        <fullName evidence="1">Uncharacterized protein</fullName>
    </submittedName>
</protein>
<reference evidence="1" key="2">
    <citation type="journal article" date="2021" name="Microbiome">
        <title>Successional dynamics and alternative stable states in a saline activated sludge microbial community over 9 years.</title>
        <authorList>
            <person name="Wang Y."/>
            <person name="Ye J."/>
            <person name="Ju F."/>
            <person name="Liu L."/>
            <person name="Boyd J.A."/>
            <person name="Deng Y."/>
            <person name="Parks D.H."/>
            <person name="Jiang X."/>
            <person name="Yin X."/>
            <person name="Woodcroft B.J."/>
            <person name="Tyson G.W."/>
            <person name="Hugenholtz P."/>
            <person name="Polz M.F."/>
            <person name="Zhang T."/>
        </authorList>
    </citation>
    <scope>NUCLEOTIDE SEQUENCE</scope>
    <source>
        <strain evidence="1">HKST-UBA13</strain>
    </source>
</reference>
<gene>
    <name evidence="1" type="ORF">KC678_05895</name>
</gene>
<organism evidence="1 2">
    <name type="scientific">Candidatus Dojkabacteria bacterium</name>
    <dbReference type="NCBI Taxonomy" id="2099670"/>
    <lineage>
        <taxon>Bacteria</taxon>
        <taxon>Candidatus Dojkabacteria</taxon>
    </lineage>
</organism>
<evidence type="ECO:0000313" key="1">
    <source>
        <dbReference type="EMBL" id="MCA9381773.1"/>
    </source>
</evidence>